<reference evidence="2 3" key="1">
    <citation type="journal article" date="2015" name="Genome Biol. Evol.">
        <title>Phylogenomic analyses indicate that early fungi evolved digesting cell walls of algal ancestors of land plants.</title>
        <authorList>
            <person name="Chang Y."/>
            <person name="Wang S."/>
            <person name="Sekimoto S."/>
            <person name="Aerts A.L."/>
            <person name="Choi C."/>
            <person name="Clum A."/>
            <person name="LaButti K.M."/>
            <person name="Lindquist E.A."/>
            <person name="Yee Ngan C."/>
            <person name="Ohm R.A."/>
            <person name="Salamov A.A."/>
            <person name="Grigoriev I.V."/>
            <person name="Spatafora J.W."/>
            <person name="Berbee M.L."/>
        </authorList>
    </citation>
    <scope>NUCLEOTIDE SEQUENCE [LARGE SCALE GENOMIC DNA]</scope>
    <source>
        <strain evidence="2 3">JEL478</strain>
    </source>
</reference>
<feature type="region of interest" description="Disordered" evidence="1">
    <location>
        <begin position="91"/>
        <end position="177"/>
    </location>
</feature>
<feature type="compositionally biased region" description="Polar residues" evidence="1">
    <location>
        <begin position="146"/>
        <end position="156"/>
    </location>
</feature>
<feature type="compositionally biased region" description="Low complexity" evidence="1">
    <location>
        <begin position="217"/>
        <end position="230"/>
    </location>
</feature>
<feature type="compositionally biased region" description="Low complexity" evidence="1">
    <location>
        <begin position="121"/>
        <end position="145"/>
    </location>
</feature>
<protein>
    <submittedName>
        <fullName evidence="2">Uncharacterized protein</fullName>
    </submittedName>
</protein>
<sequence>MSDRHWSPFGNGHGLASNPAVVEVNAPVSPISRFSSRGKKVQEGNRHLGAVPPSFTPGPGASVQHVEHGANGRLGRQDSVFGGLVRSISPIRQPSSPLFQPRTASASHKRKQSLLSPPQSPQTAASPPLLSLSSPFLVPSLSLSSDGDSNRASRPTSPDGPGAYRRSRSALPVHSRTHSSVSIAGTLHNLLAPTPLVSSAPNSTLPSLTTTNAERYAAAPSPRRQASPHRQASHSKRWTTDELLEQGCRFLQPSSLSHRDALARFQSAERSASVGQDMYREARAIVNQAAALRAPQTSITEERPPTQHERDSLAEKKLRQAWALVRVMLSQVRLRGTSHRNSWYDLCSDFVEEAERTLANVRVAQVRAAAGQPPPPPPKDDFPSTTPGSPPPANLPSNKLFKRRRAGNWSLKMVEGRSGIRHPDPVCGPPMVALILDITNNLGNVCFALGRIRVASAWWESSLEMTDRVLRQFPLPMPCPPLSPTESQLHQHSSRPNPFKLHYIHRITLNARVRSLTHLGVLLSHLEKHETALRAHTHAMELLDLWSSFLEPRETPRPTSSASEARSLDERGLPKRVASSWGGSLSSRRVSDESGGGGRVNSWVVSDGGMETITRMRAVVSAHIGTSLEGLGRLGAAITSRRRAVEGFKAIGDNIAATREKGNLGALLVWWAELAAKALSNADTAEGPLPVLTLKVAQSGFGYMMDALFVYSRIGDQTGVVVVSSALGNACRALDGATLSLDFYQRIVDSRWKPLTQSRTFPGESPIPSQTVPSPLNKEDLVSGLWTNLLAANMLIAVTQIHAGKERKETNEQCQNANLVLSLFPFDPQLTTAVDILLEHIQLPSRTMPDTFTAGCEALMRLLQTRSQGSAISSYELNELSAKLEKRVAIAFYKKLNGNGNDSRVGSLWMMSDAIPSSVFLIAQASFAFSIKARTLGSEYNEIADAWLRYGVEKFDVVLGQTLQYLENSQENGGSVGRTTTERLELICRRWMERGSADLGLVWSATMVASILITASLVLSLLPPTGSEGTKASSLERCMPIPDYQRVLFSAAAQMVAVNSLGSCRRCLEDLAITLLAPEEEAETAMKPKDQLRTSFVPPHWRVKVESRLVSCPHRVAFLEQC</sequence>
<name>A0A139AYI9_GONPJ</name>
<evidence type="ECO:0000313" key="2">
    <source>
        <dbReference type="EMBL" id="KXS21811.1"/>
    </source>
</evidence>
<keyword evidence="3" id="KW-1185">Reference proteome</keyword>
<evidence type="ECO:0000256" key="1">
    <source>
        <dbReference type="SAM" id="MobiDB-lite"/>
    </source>
</evidence>
<dbReference type="SUPFAM" id="SSF48452">
    <property type="entry name" value="TPR-like"/>
    <property type="match status" value="1"/>
</dbReference>
<dbReference type="AlphaFoldDB" id="A0A139AYI9"/>
<feature type="region of interest" description="Disordered" evidence="1">
    <location>
        <begin position="32"/>
        <end position="66"/>
    </location>
</feature>
<dbReference type="Gene3D" id="1.25.40.10">
    <property type="entry name" value="Tetratricopeptide repeat domain"/>
    <property type="match status" value="1"/>
</dbReference>
<accession>A0A139AYI9</accession>
<dbReference type="InterPro" id="IPR011990">
    <property type="entry name" value="TPR-like_helical_dom_sf"/>
</dbReference>
<dbReference type="Proteomes" id="UP000070544">
    <property type="component" value="Unassembled WGS sequence"/>
</dbReference>
<feature type="region of interest" description="Disordered" evidence="1">
    <location>
        <begin position="367"/>
        <end position="399"/>
    </location>
</feature>
<feature type="region of interest" description="Disordered" evidence="1">
    <location>
        <begin position="554"/>
        <end position="602"/>
    </location>
</feature>
<organism evidence="2 3">
    <name type="scientific">Gonapodya prolifera (strain JEL478)</name>
    <name type="common">Monoblepharis prolifera</name>
    <dbReference type="NCBI Taxonomy" id="1344416"/>
    <lineage>
        <taxon>Eukaryota</taxon>
        <taxon>Fungi</taxon>
        <taxon>Fungi incertae sedis</taxon>
        <taxon>Chytridiomycota</taxon>
        <taxon>Chytridiomycota incertae sedis</taxon>
        <taxon>Monoblepharidomycetes</taxon>
        <taxon>Monoblepharidales</taxon>
        <taxon>Gonapodyaceae</taxon>
        <taxon>Gonapodya</taxon>
    </lineage>
</organism>
<evidence type="ECO:0000313" key="3">
    <source>
        <dbReference type="Proteomes" id="UP000070544"/>
    </source>
</evidence>
<feature type="region of interest" description="Disordered" evidence="1">
    <location>
        <begin position="217"/>
        <end position="239"/>
    </location>
</feature>
<proteinExistence type="predicted"/>
<dbReference type="OrthoDB" id="626167at2759"/>
<dbReference type="EMBL" id="KQ965732">
    <property type="protein sequence ID" value="KXS21811.1"/>
    <property type="molecule type" value="Genomic_DNA"/>
</dbReference>
<gene>
    <name evidence="2" type="ORF">M427DRAFT_151083</name>
</gene>